<feature type="transmembrane region" description="Helical" evidence="1">
    <location>
        <begin position="79"/>
        <end position="96"/>
    </location>
</feature>
<name>A0A923NRK1_9FIRM</name>
<keyword evidence="3" id="KW-1185">Reference proteome</keyword>
<sequence length="162" mass="18341">MMKKVKDERVVQTTNKILSEAYFVIMLLLIVSIVVKTYVMGEPFTHYITEIGVIIVSAIYIAIRSMLTGNNLMDTSKRNKILTVFAILGLSLVVTASNGVKNYSNYGEQYSGIFDFHFLAVLAVTFLSSAALISIVLLFIYICHIRGQRKLEKQIRYDDDEE</sequence>
<keyword evidence="1" id="KW-0812">Transmembrane</keyword>
<dbReference type="AlphaFoldDB" id="A0A923NRK1"/>
<dbReference type="Proteomes" id="UP000602647">
    <property type="component" value="Unassembled WGS sequence"/>
</dbReference>
<keyword evidence="1" id="KW-1133">Transmembrane helix</keyword>
<dbReference type="InterPro" id="IPR046664">
    <property type="entry name" value="DUF6773"/>
</dbReference>
<protein>
    <submittedName>
        <fullName evidence="2">Uncharacterized protein</fullName>
    </submittedName>
</protein>
<feature type="transmembrane region" description="Helical" evidence="1">
    <location>
        <begin position="47"/>
        <end position="67"/>
    </location>
</feature>
<reference evidence="2" key="1">
    <citation type="submission" date="2020-08" db="EMBL/GenBank/DDBJ databases">
        <title>Genome public.</title>
        <authorList>
            <person name="Liu C."/>
            <person name="Sun Q."/>
        </authorList>
    </citation>
    <scope>NUCLEOTIDE SEQUENCE</scope>
    <source>
        <strain evidence="2">BX12</strain>
    </source>
</reference>
<evidence type="ECO:0000313" key="2">
    <source>
        <dbReference type="EMBL" id="MBC6681410.1"/>
    </source>
</evidence>
<evidence type="ECO:0000256" key="1">
    <source>
        <dbReference type="SAM" id="Phobius"/>
    </source>
</evidence>
<dbReference type="Pfam" id="PF20563">
    <property type="entry name" value="DUF6773"/>
    <property type="match status" value="1"/>
</dbReference>
<evidence type="ECO:0000313" key="3">
    <source>
        <dbReference type="Proteomes" id="UP000602647"/>
    </source>
</evidence>
<gene>
    <name evidence="2" type="ORF">H9L42_16500</name>
</gene>
<dbReference type="EMBL" id="JACRYT010000044">
    <property type="protein sequence ID" value="MBC6681410.1"/>
    <property type="molecule type" value="Genomic_DNA"/>
</dbReference>
<keyword evidence="1" id="KW-0472">Membrane</keyword>
<comment type="caution">
    <text evidence="2">The sequence shown here is derived from an EMBL/GenBank/DDBJ whole genome shotgun (WGS) entry which is preliminary data.</text>
</comment>
<dbReference type="RefSeq" id="WP_187304493.1">
    <property type="nucleotide sequence ID" value="NZ_CBCTQH010000078.1"/>
</dbReference>
<accession>A0A923NRK1</accession>
<feature type="transmembrane region" description="Helical" evidence="1">
    <location>
        <begin position="21"/>
        <end position="41"/>
    </location>
</feature>
<proteinExistence type="predicted"/>
<organism evidence="2 3">
    <name type="scientific">Zhenpiania hominis</name>
    <dbReference type="NCBI Taxonomy" id="2763644"/>
    <lineage>
        <taxon>Bacteria</taxon>
        <taxon>Bacillati</taxon>
        <taxon>Bacillota</taxon>
        <taxon>Clostridia</taxon>
        <taxon>Peptostreptococcales</taxon>
        <taxon>Anaerovoracaceae</taxon>
        <taxon>Zhenpiania</taxon>
    </lineage>
</organism>
<feature type="transmembrane region" description="Helical" evidence="1">
    <location>
        <begin position="116"/>
        <end position="143"/>
    </location>
</feature>